<evidence type="ECO:0000256" key="2">
    <source>
        <dbReference type="ARBA" id="ARBA00022475"/>
    </source>
</evidence>
<gene>
    <name evidence="7" type="ORF">ACFQE5_20290</name>
</gene>
<evidence type="ECO:0000313" key="8">
    <source>
        <dbReference type="Proteomes" id="UP001596302"/>
    </source>
</evidence>
<comment type="caution">
    <text evidence="7">The sequence shown here is derived from an EMBL/GenBank/DDBJ whole genome shotgun (WGS) entry which is preliminary data.</text>
</comment>
<feature type="transmembrane region" description="Helical" evidence="6">
    <location>
        <begin position="38"/>
        <end position="57"/>
    </location>
</feature>
<feature type="transmembrane region" description="Helical" evidence="6">
    <location>
        <begin position="204"/>
        <end position="224"/>
    </location>
</feature>
<dbReference type="Pfam" id="PF03706">
    <property type="entry name" value="LPG_synthase_TM"/>
    <property type="match status" value="1"/>
</dbReference>
<evidence type="ECO:0000256" key="6">
    <source>
        <dbReference type="SAM" id="Phobius"/>
    </source>
</evidence>
<evidence type="ECO:0000256" key="1">
    <source>
        <dbReference type="ARBA" id="ARBA00004651"/>
    </source>
</evidence>
<proteinExistence type="predicted"/>
<feature type="transmembrane region" description="Helical" evidence="6">
    <location>
        <begin position="236"/>
        <end position="257"/>
    </location>
</feature>
<dbReference type="RefSeq" id="WP_379587293.1">
    <property type="nucleotide sequence ID" value="NZ_JBHSQW010000044.1"/>
</dbReference>
<keyword evidence="8" id="KW-1185">Reference proteome</keyword>
<keyword evidence="4 6" id="KW-1133">Transmembrane helix</keyword>
<dbReference type="PANTHER" id="PTHR40277:SF1">
    <property type="entry name" value="BLL5419 PROTEIN"/>
    <property type="match status" value="1"/>
</dbReference>
<reference evidence="8" key="1">
    <citation type="journal article" date="2019" name="Int. J. Syst. Evol. Microbiol.">
        <title>The Global Catalogue of Microorganisms (GCM) 10K type strain sequencing project: providing services to taxonomists for standard genome sequencing and annotation.</title>
        <authorList>
            <consortium name="The Broad Institute Genomics Platform"/>
            <consortium name="The Broad Institute Genome Sequencing Center for Infectious Disease"/>
            <person name="Wu L."/>
            <person name="Ma J."/>
        </authorList>
    </citation>
    <scope>NUCLEOTIDE SEQUENCE [LARGE SCALE GENOMIC DNA]</scope>
    <source>
        <strain evidence="8">CCM 8391</strain>
    </source>
</reference>
<dbReference type="InterPro" id="IPR022791">
    <property type="entry name" value="L-PG_synthase/AglD"/>
</dbReference>
<evidence type="ECO:0000256" key="5">
    <source>
        <dbReference type="ARBA" id="ARBA00023136"/>
    </source>
</evidence>
<dbReference type="EMBL" id="JBHSQW010000044">
    <property type="protein sequence ID" value="MFC5996550.1"/>
    <property type="molecule type" value="Genomic_DNA"/>
</dbReference>
<comment type="subcellular location">
    <subcellularLocation>
        <location evidence="1">Cell membrane</location>
        <topology evidence="1">Multi-pass membrane protein</topology>
    </subcellularLocation>
</comment>
<dbReference type="Proteomes" id="UP001596302">
    <property type="component" value="Unassembled WGS sequence"/>
</dbReference>
<evidence type="ECO:0000256" key="3">
    <source>
        <dbReference type="ARBA" id="ARBA00022692"/>
    </source>
</evidence>
<organism evidence="7 8">
    <name type="scientific">Pseudonocardia hispaniensis</name>
    <dbReference type="NCBI Taxonomy" id="904933"/>
    <lineage>
        <taxon>Bacteria</taxon>
        <taxon>Bacillati</taxon>
        <taxon>Actinomycetota</taxon>
        <taxon>Actinomycetes</taxon>
        <taxon>Pseudonocardiales</taxon>
        <taxon>Pseudonocardiaceae</taxon>
        <taxon>Pseudonocardia</taxon>
    </lineage>
</organism>
<sequence>MRRFWPYLRVLVGVGILAALVARFGTDAFIDGLRAIETWSVLAALGIGLLTTVFNAWRWCLVARGLGLPLPLTAAVADCYRALFLNSVLPAGVLGDVHRAVRHGQQVGDVGRGVRAVVLERVAGTVVLLVVAVGVLLAQPTLLDAAAGDLLPGHAVAAVTLAVLAACGIGIWLMPGPVPARIRRSLGTSLADARTVLSRGTWPGVVLLSVAALAGYLALFVVAARAAGSQATLGELLPLLILALLAMGLPINIGGWGPREAVSTVAFGAVGFGAAQGLTAAVVYGVLSLIACLPGVGLLLRRSGQPEPTG</sequence>
<feature type="transmembrane region" description="Helical" evidence="6">
    <location>
        <begin position="122"/>
        <end position="143"/>
    </location>
</feature>
<dbReference type="PANTHER" id="PTHR40277">
    <property type="entry name" value="BLL5419 PROTEIN"/>
    <property type="match status" value="1"/>
</dbReference>
<keyword evidence="2" id="KW-1003">Cell membrane</keyword>
<evidence type="ECO:0000256" key="4">
    <source>
        <dbReference type="ARBA" id="ARBA00022989"/>
    </source>
</evidence>
<accession>A0ABW1J7S1</accession>
<name>A0ABW1J7S1_9PSEU</name>
<keyword evidence="3 6" id="KW-0812">Transmembrane</keyword>
<protein>
    <submittedName>
        <fullName evidence="7">Lysylphosphatidylglycerol synthase transmembrane domain-containing protein</fullName>
    </submittedName>
</protein>
<keyword evidence="5 6" id="KW-0472">Membrane</keyword>
<feature type="transmembrane region" description="Helical" evidence="6">
    <location>
        <begin position="155"/>
        <end position="174"/>
    </location>
</feature>
<evidence type="ECO:0000313" key="7">
    <source>
        <dbReference type="EMBL" id="MFC5996550.1"/>
    </source>
</evidence>